<organism evidence="1 2">
    <name type="scientific">Arctium lappa</name>
    <name type="common">Greater burdock</name>
    <name type="synonym">Lappa major</name>
    <dbReference type="NCBI Taxonomy" id="4217"/>
    <lineage>
        <taxon>Eukaryota</taxon>
        <taxon>Viridiplantae</taxon>
        <taxon>Streptophyta</taxon>
        <taxon>Embryophyta</taxon>
        <taxon>Tracheophyta</taxon>
        <taxon>Spermatophyta</taxon>
        <taxon>Magnoliopsida</taxon>
        <taxon>eudicotyledons</taxon>
        <taxon>Gunneridae</taxon>
        <taxon>Pentapetalae</taxon>
        <taxon>asterids</taxon>
        <taxon>campanulids</taxon>
        <taxon>Asterales</taxon>
        <taxon>Asteraceae</taxon>
        <taxon>Carduoideae</taxon>
        <taxon>Cardueae</taxon>
        <taxon>Arctiinae</taxon>
        <taxon>Arctium</taxon>
    </lineage>
</organism>
<reference evidence="2" key="1">
    <citation type="journal article" date="2022" name="Mol. Ecol. Resour.">
        <title>The genomes of chicory, endive, great burdock and yacon provide insights into Asteraceae palaeo-polyploidization history and plant inulin production.</title>
        <authorList>
            <person name="Fan W."/>
            <person name="Wang S."/>
            <person name="Wang H."/>
            <person name="Wang A."/>
            <person name="Jiang F."/>
            <person name="Liu H."/>
            <person name="Zhao H."/>
            <person name="Xu D."/>
            <person name="Zhang Y."/>
        </authorList>
    </citation>
    <scope>NUCLEOTIDE SEQUENCE [LARGE SCALE GENOMIC DNA]</scope>
    <source>
        <strain evidence="2">cv. Niubang</strain>
    </source>
</reference>
<dbReference type="EMBL" id="CM042061">
    <property type="protein sequence ID" value="KAI3673676.1"/>
    <property type="molecule type" value="Genomic_DNA"/>
</dbReference>
<evidence type="ECO:0000313" key="2">
    <source>
        <dbReference type="Proteomes" id="UP001055879"/>
    </source>
</evidence>
<evidence type="ECO:0000313" key="1">
    <source>
        <dbReference type="EMBL" id="KAI3673676.1"/>
    </source>
</evidence>
<sequence length="406" mass="44298">MQPPQQHSWNNLAEIKGQLIKKLGFERSKQYLDDLNRFLSLKLSKAEFDKLCLRTVGKDNIRLHNQLIRAVLKSACTGKVPVVIRDDSSRTVGNTKPSDGVHHQNGSIPVVTTHVTSPLPLGNGDILPPSPRKARTGPRERRGGDRRSALGPNGKTNYASFSSSIPQSADFSSVLENGNSSSSPDTRRAVHQQELIQEAENGFVGVHHKEQTESLGRKDGKRVSDRVSLHAPLGVPYCPVSIGGFYRALPLAASSSSSSSSRCVGVLHTDGLLETTTLREHMEQISSTQGLQGVSMDCANVVNGGLDAYLKGLIGSCVELNGARSVHEPTKSGSIKNPTHLRSLNGVGSHHHIQNSSWPLNATREHEPKRVVTLLDFRVGMELNHKQLGEDWPILLEKICTHAFEE</sequence>
<accession>A0ACB8XU02</accession>
<dbReference type="Proteomes" id="UP001055879">
    <property type="component" value="Linkage Group LG15"/>
</dbReference>
<proteinExistence type="predicted"/>
<gene>
    <name evidence="1" type="ORF">L6452_39800</name>
</gene>
<keyword evidence="2" id="KW-1185">Reference proteome</keyword>
<comment type="caution">
    <text evidence="1">The sequence shown here is derived from an EMBL/GenBank/DDBJ whole genome shotgun (WGS) entry which is preliminary data.</text>
</comment>
<reference evidence="1 2" key="2">
    <citation type="journal article" date="2022" name="Mol. Ecol. Resour.">
        <title>The genomes of chicory, endive, great burdock and yacon provide insights into Asteraceae paleo-polyploidization history and plant inulin production.</title>
        <authorList>
            <person name="Fan W."/>
            <person name="Wang S."/>
            <person name="Wang H."/>
            <person name="Wang A."/>
            <person name="Jiang F."/>
            <person name="Liu H."/>
            <person name="Zhao H."/>
            <person name="Xu D."/>
            <person name="Zhang Y."/>
        </authorList>
    </citation>
    <scope>NUCLEOTIDE SEQUENCE [LARGE SCALE GENOMIC DNA]</scope>
    <source>
        <strain evidence="2">cv. Niubang</strain>
    </source>
</reference>
<name>A0ACB8XU02_ARCLA</name>
<protein>
    <submittedName>
        <fullName evidence="1">Uncharacterized protein</fullName>
    </submittedName>
</protein>